<organism evidence="1 2">
    <name type="scientific">Rhodofomes roseus</name>
    <dbReference type="NCBI Taxonomy" id="34475"/>
    <lineage>
        <taxon>Eukaryota</taxon>
        <taxon>Fungi</taxon>
        <taxon>Dikarya</taxon>
        <taxon>Basidiomycota</taxon>
        <taxon>Agaricomycotina</taxon>
        <taxon>Agaricomycetes</taxon>
        <taxon>Polyporales</taxon>
        <taxon>Rhodofomes</taxon>
    </lineage>
</organism>
<keyword evidence="2" id="KW-1185">Reference proteome</keyword>
<dbReference type="GeneID" id="72002028"/>
<protein>
    <submittedName>
        <fullName evidence="1">Uncharacterized protein</fullName>
    </submittedName>
</protein>
<dbReference type="RefSeq" id="XP_047784306.1">
    <property type="nucleotide sequence ID" value="XM_047921296.1"/>
</dbReference>
<dbReference type="Proteomes" id="UP000814176">
    <property type="component" value="Unassembled WGS sequence"/>
</dbReference>
<proteinExistence type="predicted"/>
<evidence type="ECO:0000313" key="1">
    <source>
        <dbReference type="EMBL" id="KAH9843496.1"/>
    </source>
</evidence>
<accession>A0ABQ8KWA4</accession>
<sequence length="323" mass="34798">MSEEEKKKATKDYKSNLQEVRDSKCYAQCKTRLSVHHDMQDKIATTKVMLLEVADRTGLQSLAINMRGSPEDWTKPHVFFTHEGLSMLFNLFMHCPLALLATQLEAYIVCGEAEVVQPHKQQLLQAKKELAILVLKKLNTTFKAITRKHHVIIRGYPLGMKFCAPSKLVKDHPESDAAGAEETDDKDEPEMPLAVALAVCGGSGCASQHPMLSVLSWPMLACPPALPSAPTTVDLTANPINAAAASQNPGIVAADGHPILVDSTLTNIAAPSKKQGASAAMKLSKRCKTNSKTNNEGGGNFIMCGPDGKCVGQASKPHAHKGQ</sequence>
<evidence type="ECO:0000313" key="2">
    <source>
        <dbReference type="Proteomes" id="UP000814176"/>
    </source>
</evidence>
<comment type="caution">
    <text evidence="1">The sequence shown here is derived from an EMBL/GenBank/DDBJ whole genome shotgun (WGS) entry which is preliminary data.</text>
</comment>
<gene>
    <name evidence="1" type="ORF">C8Q71DRAFT_719277</name>
</gene>
<dbReference type="EMBL" id="JADCUA010000001">
    <property type="protein sequence ID" value="KAH9843496.1"/>
    <property type="molecule type" value="Genomic_DNA"/>
</dbReference>
<reference evidence="1 2" key="1">
    <citation type="journal article" date="2021" name="Environ. Microbiol.">
        <title>Gene family expansions and transcriptome signatures uncover fungal adaptations to wood decay.</title>
        <authorList>
            <person name="Hage H."/>
            <person name="Miyauchi S."/>
            <person name="Viragh M."/>
            <person name="Drula E."/>
            <person name="Min B."/>
            <person name="Chaduli D."/>
            <person name="Navarro D."/>
            <person name="Favel A."/>
            <person name="Norest M."/>
            <person name="Lesage-Meessen L."/>
            <person name="Balint B."/>
            <person name="Merenyi Z."/>
            <person name="de Eugenio L."/>
            <person name="Morin E."/>
            <person name="Martinez A.T."/>
            <person name="Baldrian P."/>
            <person name="Stursova M."/>
            <person name="Martinez M.J."/>
            <person name="Novotny C."/>
            <person name="Magnuson J.K."/>
            <person name="Spatafora J.W."/>
            <person name="Maurice S."/>
            <person name="Pangilinan J."/>
            <person name="Andreopoulos W."/>
            <person name="LaButti K."/>
            <person name="Hundley H."/>
            <person name="Na H."/>
            <person name="Kuo A."/>
            <person name="Barry K."/>
            <person name="Lipzen A."/>
            <person name="Henrissat B."/>
            <person name="Riley R."/>
            <person name="Ahrendt S."/>
            <person name="Nagy L.G."/>
            <person name="Grigoriev I.V."/>
            <person name="Martin F."/>
            <person name="Rosso M.N."/>
        </authorList>
    </citation>
    <scope>NUCLEOTIDE SEQUENCE [LARGE SCALE GENOMIC DNA]</scope>
    <source>
        <strain evidence="1 2">CIRM-BRFM 1785</strain>
    </source>
</reference>
<name>A0ABQ8KWA4_9APHY</name>